<feature type="transmembrane region" description="Helical" evidence="6">
    <location>
        <begin position="322"/>
        <end position="343"/>
    </location>
</feature>
<keyword evidence="3 6" id="KW-0812">Transmembrane</keyword>
<proteinExistence type="inferred from homology"/>
<keyword evidence="5 6" id="KW-0472">Membrane</keyword>
<dbReference type="InterPro" id="IPR039204">
    <property type="entry name" value="MRS2-like"/>
</dbReference>
<evidence type="ECO:0000256" key="4">
    <source>
        <dbReference type="ARBA" id="ARBA00022989"/>
    </source>
</evidence>
<keyword evidence="6" id="KW-0406">Ion transport</keyword>
<dbReference type="Proteomes" id="UP000235220">
    <property type="component" value="Chromosome 1"/>
</dbReference>
<keyword evidence="4 6" id="KW-1133">Transmembrane helix</keyword>
<dbReference type="RefSeq" id="XP_018827338.1">
    <property type="nucleotide sequence ID" value="XM_018971793.2"/>
</dbReference>
<dbReference type="Gene3D" id="1.20.58.340">
    <property type="entry name" value="Magnesium transport protein CorA, transmembrane region"/>
    <property type="match status" value="1"/>
</dbReference>
<evidence type="ECO:0000256" key="2">
    <source>
        <dbReference type="ARBA" id="ARBA00007535"/>
    </source>
</evidence>
<dbReference type="CDD" id="cd12823">
    <property type="entry name" value="Mrs2_Mfm1p-like"/>
    <property type="match status" value="1"/>
</dbReference>
<accession>A0A2I4F6S4</accession>
<comment type="function">
    <text evidence="6">Magnesium transporter that may mediate the influx of magnesium.</text>
</comment>
<gene>
    <name evidence="8" type="primary">LOC108996049</name>
</gene>
<evidence type="ECO:0000313" key="8">
    <source>
        <dbReference type="RefSeq" id="XP_018827338.1"/>
    </source>
</evidence>
<protein>
    <recommendedName>
        <fullName evidence="6">Magnesium transporter</fullName>
    </recommendedName>
</protein>
<dbReference type="Gene3D" id="2.40.128.330">
    <property type="match status" value="1"/>
</dbReference>
<evidence type="ECO:0000256" key="3">
    <source>
        <dbReference type="ARBA" id="ARBA00022692"/>
    </source>
</evidence>
<dbReference type="GeneID" id="108996049"/>
<dbReference type="KEGG" id="jre:108996049"/>
<comment type="subcellular location">
    <subcellularLocation>
        <location evidence="1 6">Membrane</location>
        <topology evidence="1 6">Multi-pass membrane protein</topology>
    </subcellularLocation>
</comment>
<feature type="transmembrane region" description="Helical" evidence="6">
    <location>
        <begin position="355"/>
        <end position="379"/>
    </location>
</feature>
<dbReference type="FunFam" id="2.40.128.330:FF:000001">
    <property type="entry name" value="Magnesium transporter MRS2-1"/>
    <property type="match status" value="1"/>
</dbReference>
<dbReference type="GO" id="GO:0016020">
    <property type="term" value="C:membrane"/>
    <property type="evidence" value="ECO:0007669"/>
    <property type="project" value="UniProtKB-SubCell"/>
</dbReference>
<dbReference type="Pfam" id="PF22099">
    <property type="entry name" value="MRS2-like"/>
    <property type="match status" value="2"/>
</dbReference>
<reference evidence="8" key="1">
    <citation type="submission" date="2025-08" db="UniProtKB">
        <authorList>
            <consortium name="RefSeq"/>
        </authorList>
    </citation>
    <scope>IDENTIFICATION</scope>
    <source>
        <tissue evidence="8">Leaves</tissue>
    </source>
</reference>
<name>A0A2I4F6S4_JUGRE</name>
<evidence type="ECO:0000256" key="5">
    <source>
        <dbReference type="ARBA" id="ARBA00023136"/>
    </source>
</evidence>
<evidence type="ECO:0000256" key="1">
    <source>
        <dbReference type="ARBA" id="ARBA00004141"/>
    </source>
</evidence>
<evidence type="ECO:0000256" key="6">
    <source>
        <dbReference type="RuleBase" id="RU366041"/>
    </source>
</evidence>
<organism evidence="7 8">
    <name type="scientific">Juglans regia</name>
    <name type="common">English walnut</name>
    <dbReference type="NCBI Taxonomy" id="51240"/>
    <lineage>
        <taxon>Eukaryota</taxon>
        <taxon>Viridiplantae</taxon>
        <taxon>Streptophyta</taxon>
        <taxon>Embryophyta</taxon>
        <taxon>Tracheophyta</taxon>
        <taxon>Spermatophyta</taxon>
        <taxon>Magnoliopsida</taxon>
        <taxon>eudicotyledons</taxon>
        <taxon>Gunneridae</taxon>
        <taxon>Pentapetalae</taxon>
        <taxon>rosids</taxon>
        <taxon>fabids</taxon>
        <taxon>Fagales</taxon>
        <taxon>Juglandaceae</taxon>
        <taxon>Juglans</taxon>
    </lineage>
</organism>
<dbReference type="AlphaFoldDB" id="A0A2I4F6S4"/>
<evidence type="ECO:0000313" key="7">
    <source>
        <dbReference type="Proteomes" id="UP000235220"/>
    </source>
</evidence>
<sequence length="387" mass="43726">MAREGFLVPVETQASLKKKTAVSTSWVFLDNSGESTILDVDKYAIMRRVQIHARDLRILDPLLSYPSTILGREKVIVLNLEHIKAIVTAEEVLVRDPFDDNVIPIVEELQRRLPLANSICHGQGEEEEHPSTESGEENEFPFEFRALEVVLEAICSFLDARTRELETDVYPALDELTSKISSRNLDRVRKLKSAMTRLTNRVQKVRDELEQLLDDDEDMADLYLSRKLSGTSSPANGFDAPNWFINSPTTGSKISKTSRASAATTQEEDDIDELEMLLEAYFMQIDGTMHKLTTMREYIDDTEDYINIQLDNHRNQLIQLELLLSSGTVSLSVYSLVAAMFGMNIPTMWKDDHGYVFKWVVILAGVVCASLFLSIISYARHKGLVGS</sequence>
<keyword evidence="6" id="KW-0460">Magnesium</keyword>
<keyword evidence="6" id="KW-0813">Transport</keyword>
<dbReference type="SUPFAM" id="SSF144083">
    <property type="entry name" value="Magnesium transport protein CorA, transmembrane region"/>
    <property type="match status" value="1"/>
</dbReference>
<dbReference type="Gramene" id="Jr01_31470_p1">
    <property type="protein sequence ID" value="cds.Jr01_31470_p1"/>
    <property type="gene ID" value="Jr01_31470"/>
</dbReference>
<dbReference type="InterPro" id="IPR045863">
    <property type="entry name" value="CorA_TM1_TM2"/>
</dbReference>
<dbReference type="GO" id="GO:0015693">
    <property type="term" value="P:magnesium ion transport"/>
    <property type="evidence" value="ECO:0000318"/>
    <property type="project" value="GO_Central"/>
</dbReference>
<dbReference type="PANTHER" id="PTHR13890">
    <property type="entry name" value="RNA SPLICING PROTEIN MRS2, MITOCHONDRIAL"/>
    <property type="match status" value="1"/>
</dbReference>
<comment type="similarity">
    <text evidence="2 6">Belongs to the CorA metal ion transporter (MIT) (TC 1.A.35.5) family.</text>
</comment>
<dbReference type="PANTHER" id="PTHR13890:SF46">
    <property type="entry name" value="MAGNESIUM TRANSPORTER"/>
    <property type="match status" value="1"/>
</dbReference>
<dbReference type="GO" id="GO:0015095">
    <property type="term" value="F:magnesium ion transmembrane transporter activity"/>
    <property type="evidence" value="ECO:0000318"/>
    <property type="project" value="GO_Central"/>
</dbReference>
<keyword evidence="7" id="KW-1185">Reference proteome</keyword>
<dbReference type="OrthoDB" id="10251508at2759"/>